<keyword evidence="1" id="KW-1003">Cell membrane</keyword>
<dbReference type="InterPro" id="IPR000210">
    <property type="entry name" value="BTB/POZ_dom"/>
</dbReference>
<sequence>FPENIELNVGGKYFSTSVFTLTRIKDSLLGRIFSGRQSELDKDNSGKYFIDRDGFLFRYILDYLRSKALHIPEKFDEIERLKMEADFYELEDLRQRLDRLTSGEISPKISEGGKHGYISLHIRSTFAFGRSGQADVNFRKLQRICVCGRVSLLKEAFGDSLNMTRDPNQNAMHYTSRFYLKYNQLERAFMQLHSSGFEIVSSEGGKTGDVASPKSDEEKWEHFTIYYFVRKPVIQNKREI</sequence>
<evidence type="ECO:0000256" key="6">
    <source>
        <dbReference type="ARBA" id="ARBA00023273"/>
    </source>
</evidence>
<evidence type="ECO:0000256" key="1">
    <source>
        <dbReference type="ARBA" id="ARBA00022475"/>
    </source>
</evidence>
<comment type="function">
    <text evidence="9">Auxiliary subunit of GABA-B receptors that determine the pharmacology and kinetics of the receptor response. Increases agonist potency and markedly alter the G-protein signaling of the receptors by accelerating onset and promoting desensitization.</text>
</comment>
<dbReference type="Pfam" id="PF23110">
    <property type="entry name" value="H1_KCTD8_12_16"/>
    <property type="match status" value="1"/>
</dbReference>
<keyword evidence="2" id="KW-0597">Phosphoprotein</keyword>
<keyword evidence="3" id="KW-0770">Synapse</keyword>
<dbReference type="GO" id="GO:0051260">
    <property type="term" value="P:protein homooligomerization"/>
    <property type="evidence" value="ECO:0007669"/>
    <property type="project" value="InterPro"/>
</dbReference>
<evidence type="ECO:0000256" key="4">
    <source>
        <dbReference type="ARBA" id="ARBA00023136"/>
    </source>
</evidence>
<dbReference type="PhylomeDB" id="A7SBR2"/>
<dbReference type="KEGG" id="nve:5510414"/>
<reference evidence="11 12" key="1">
    <citation type="journal article" date="2007" name="Science">
        <title>Sea anemone genome reveals ancestral eumetazoan gene repertoire and genomic organization.</title>
        <authorList>
            <person name="Putnam N.H."/>
            <person name="Srivastava M."/>
            <person name="Hellsten U."/>
            <person name="Dirks B."/>
            <person name="Chapman J."/>
            <person name="Salamov A."/>
            <person name="Terry A."/>
            <person name="Shapiro H."/>
            <person name="Lindquist E."/>
            <person name="Kapitonov V.V."/>
            <person name="Jurka J."/>
            <person name="Genikhovich G."/>
            <person name="Grigoriev I.V."/>
            <person name="Lucas S.M."/>
            <person name="Steele R.E."/>
            <person name="Finnerty J.R."/>
            <person name="Technau U."/>
            <person name="Martindale M.Q."/>
            <person name="Rokhsar D.S."/>
        </authorList>
    </citation>
    <scope>NUCLEOTIDE SEQUENCE [LARGE SCALE GENOMIC DNA]</scope>
    <source>
        <strain evidence="12">CH2 X CH6</strain>
    </source>
</reference>
<name>A7SBR2_NEMVE</name>
<evidence type="ECO:0000256" key="7">
    <source>
        <dbReference type="ARBA" id="ARBA00034100"/>
    </source>
</evidence>
<dbReference type="HOGENOM" id="CLU_057051_0_0_1"/>
<dbReference type="CDD" id="cd22204">
    <property type="entry name" value="H1_KCTD12-like"/>
    <property type="match status" value="1"/>
</dbReference>
<dbReference type="GO" id="GO:0042734">
    <property type="term" value="C:presynaptic membrane"/>
    <property type="evidence" value="ECO:0007669"/>
    <property type="project" value="UniProtKB-SubCell"/>
</dbReference>
<dbReference type="OMA" id="HIVACNT"/>
<dbReference type="PANTHER" id="PTHR14499">
    <property type="entry name" value="POTASSIUM CHANNEL TETRAMERIZATION DOMAIN-CONTAINING"/>
    <property type="match status" value="1"/>
</dbReference>
<keyword evidence="5" id="KW-0628">Postsynaptic cell membrane</keyword>
<dbReference type="InParanoid" id="A7SBR2"/>
<dbReference type="GO" id="GO:0045211">
    <property type="term" value="C:postsynaptic membrane"/>
    <property type="evidence" value="ECO:0007669"/>
    <property type="project" value="UniProtKB-SubCell"/>
</dbReference>
<evidence type="ECO:0000256" key="2">
    <source>
        <dbReference type="ARBA" id="ARBA00022553"/>
    </source>
</evidence>
<dbReference type="Pfam" id="PF02214">
    <property type="entry name" value="BTB_2"/>
    <property type="match status" value="1"/>
</dbReference>
<dbReference type="InterPro" id="IPR011333">
    <property type="entry name" value="SKP1/BTB/POZ_sf"/>
</dbReference>
<dbReference type="PANTHER" id="PTHR14499:SF136">
    <property type="entry name" value="GH08630P"/>
    <property type="match status" value="1"/>
</dbReference>
<evidence type="ECO:0000313" key="11">
    <source>
        <dbReference type="EMBL" id="EDO38835.1"/>
    </source>
</evidence>
<feature type="domain" description="BTB" evidence="10">
    <location>
        <begin position="3"/>
        <end position="105"/>
    </location>
</feature>
<dbReference type="InterPro" id="IPR003131">
    <property type="entry name" value="T1-type_BTB"/>
</dbReference>
<keyword evidence="4" id="KW-0472">Membrane</keyword>
<dbReference type="eggNOG" id="KOG2723">
    <property type="taxonomic scope" value="Eukaryota"/>
</dbReference>
<proteinExistence type="predicted"/>
<feature type="non-terminal residue" evidence="11">
    <location>
        <position position="1"/>
    </location>
</feature>
<accession>A7SBR2</accession>
<dbReference type="SMART" id="SM00225">
    <property type="entry name" value="BTB"/>
    <property type="match status" value="1"/>
</dbReference>
<protein>
    <recommendedName>
        <fullName evidence="10">BTB domain-containing protein</fullName>
    </recommendedName>
</protein>
<dbReference type="Proteomes" id="UP000001593">
    <property type="component" value="Unassembled WGS sequence"/>
</dbReference>
<evidence type="ECO:0000313" key="12">
    <source>
        <dbReference type="Proteomes" id="UP000001593"/>
    </source>
</evidence>
<organism evidence="11 12">
    <name type="scientific">Nematostella vectensis</name>
    <name type="common">Starlet sea anemone</name>
    <dbReference type="NCBI Taxonomy" id="45351"/>
    <lineage>
        <taxon>Eukaryota</taxon>
        <taxon>Metazoa</taxon>
        <taxon>Cnidaria</taxon>
        <taxon>Anthozoa</taxon>
        <taxon>Hexacorallia</taxon>
        <taxon>Actiniaria</taxon>
        <taxon>Edwardsiidae</taxon>
        <taxon>Nematostella</taxon>
    </lineage>
</organism>
<keyword evidence="12" id="KW-1185">Reference proteome</keyword>
<dbReference type="EMBL" id="DS469618">
    <property type="protein sequence ID" value="EDO38835.1"/>
    <property type="molecule type" value="Genomic_DNA"/>
</dbReference>
<evidence type="ECO:0000259" key="10">
    <source>
        <dbReference type="SMART" id="SM00225"/>
    </source>
</evidence>
<dbReference type="SUPFAM" id="SSF54695">
    <property type="entry name" value="POZ domain"/>
    <property type="match status" value="1"/>
</dbReference>
<dbReference type="Gene3D" id="3.30.710.10">
    <property type="entry name" value="Potassium Channel Kv1.1, Chain A"/>
    <property type="match status" value="1"/>
</dbReference>
<dbReference type="InterPro" id="IPR057093">
    <property type="entry name" value="H1_KCTD8_12_16"/>
</dbReference>
<evidence type="ECO:0000256" key="5">
    <source>
        <dbReference type="ARBA" id="ARBA00023257"/>
    </source>
</evidence>
<gene>
    <name evidence="11" type="ORF">NEMVEDRAFT_v1g112548</name>
</gene>
<evidence type="ECO:0000256" key="8">
    <source>
        <dbReference type="ARBA" id="ARBA00034111"/>
    </source>
</evidence>
<evidence type="ECO:0000256" key="9">
    <source>
        <dbReference type="ARBA" id="ARBA00057758"/>
    </source>
</evidence>
<keyword evidence="6" id="KW-0966">Cell projection</keyword>
<evidence type="ECO:0000256" key="3">
    <source>
        <dbReference type="ARBA" id="ARBA00023018"/>
    </source>
</evidence>
<dbReference type="AlphaFoldDB" id="A7SBR2"/>
<comment type="subcellular location">
    <subcellularLocation>
        <location evidence="7">Postsynaptic cell membrane</location>
    </subcellularLocation>
    <subcellularLocation>
        <location evidence="8">Presynaptic cell membrane</location>
    </subcellularLocation>
</comment>